<keyword evidence="5" id="KW-1185">Reference proteome</keyword>
<evidence type="ECO:0000256" key="1">
    <source>
        <dbReference type="SAM" id="Phobius"/>
    </source>
</evidence>
<reference evidence="5" key="1">
    <citation type="submission" date="2017-11" db="EMBL/GenBank/DDBJ databases">
        <authorList>
            <person name="Lima N.C."/>
            <person name="Parody-Merino A.M."/>
            <person name="Battley P.F."/>
            <person name="Fidler A.E."/>
            <person name="Prosdocimi F."/>
        </authorList>
    </citation>
    <scope>NUCLEOTIDE SEQUENCE [LARGE SCALE GENOMIC DNA]</scope>
</reference>
<evidence type="ECO:0000313" key="4">
    <source>
        <dbReference type="EMBL" id="PKU29030.1"/>
    </source>
</evidence>
<evidence type="ECO:0000256" key="2">
    <source>
        <dbReference type="SAM" id="SignalP"/>
    </source>
</evidence>
<feature type="chain" id="PRO_5014122399" description="DEAD-box helicase OB fold domain-containing protein" evidence="2">
    <location>
        <begin position="32"/>
        <end position="133"/>
    </location>
</feature>
<protein>
    <recommendedName>
        <fullName evidence="3">DEAD-box helicase OB fold domain-containing protein</fullName>
    </recommendedName>
</protein>
<dbReference type="EMBL" id="KZ518408">
    <property type="protein sequence ID" value="PKU29030.1"/>
    <property type="molecule type" value="Genomic_DNA"/>
</dbReference>
<evidence type="ECO:0000259" key="3">
    <source>
        <dbReference type="Pfam" id="PF07717"/>
    </source>
</evidence>
<evidence type="ECO:0000313" key="5">
    <source>
        <dbReference type="Proteomes" id="UP000233556"/>
    </source>
</evidence>
<dbReference type="AlphaFoldDB" id="A0A2I0T5G5"/>
<dbReference type="OrthoDB" id="10025033at2759"/>
<dbReference type="Proteomes" id="UP000233556">
    <property type="component" value="Unassembled WGS sequence"/>
</dbReference>
<proteinExistence type="predicted"/>
<keyword evidence="1" id="KW-0472">Membrane</keyword>
<feature type="signal peptide" evidence="2">
    <location>
        <begin position="1"/>
        <end position="31"/>
    </location>
</feature>
<organism evidence="4 5">
    <name type="scientific">Limosa lapponica baueri</name>
    <dbReference type="NCBI Taxonomy" id="1758121"/>
    <lineage>
        <taxon>Eukaryota</taxon>
        <taxon>Metazoa</taxon>
        <taxon>Chordata</taxon>
        <taxon>Craniata</taxon>
        <taxon>Vertebrata</taxon>
        <taxon>Euteleostomi</taxon>
        <taxon>Archelosauria</taxon>
        <taxon>Archosauria</taxon>
        <taxon>Dinosauria</taxon>
        <taxon>Saurischia</taxon>
        <taxon>Theropoda</taxon>
        <taxon>Coelurosauria</taxon>
        <taxon>Aves</taxon>
        <taxon>Neognathae</taxon>
        <taxon>Neoaves</taxon>
        <taxon>Charadriiformes</taxon>
        <taxon>Scolopacidae</taxon>
        <taxon>Limosa</taxon>
    </lineage>
</organism>
<accession>A0A2I0T5G5</accession>
<sequence length="133" mass="14619">MWPGNTESLLWKKVIISLCLMFMKPLSNLFAAGGSSIAGAFGNTDSGLKSLFGPLCCRTGTDLRPRGIATTSLMMLLAHGILVVYNEVIQTAKYYMRDVTAVESAWLLELAPHFYQQGTHLSLKAKRAKVDDH</sequence>
<keyword evidence="2" id="KW-0732">Signal</keyword>
<reference evidence="5" key="2">
    <citation type="submission" date="2017-12" db="EMBL/GenBank/DDBJ databases">
        <title>Genome sequence of the Bar-tailed Godwit (Limosa lapponica baueri).</title>
        <authorList>
            <person name="Lima N.C.B."/>
            <person name="Parody-Merino A.M."/>
            <person name="Battley P.F."/>
            <person name="Fidler A.E."/>
            <person name="Prosdocimi F."/>
        </authorList>
    </citation>
    <scope>NUCLEOTIDE SEQUENCE [LARGE SCALE GENOMIC DNA]</scope>
</reference>
<feature type="domain" description="DEAD-box helicase OB fold" evidence="3">
    <location>
        <begin position="82"/>
        <end position="113"/>
    </location>
</feature>
<keyword evidence="1" id="KW-1133">Transmembrane helix</keyword>
<name>A0A2I0T5G5_LIMLA</name>
<gene>
    <name evidence="4" type="ORF">llap_20666</name>
</gene>
<dbReference type="InterPro" id="IPR011709">
    <property type="entry name" value="DEAD-box_helicase_OB_fold"/>
</dbReference>
<feature type="transmembrane region" description="Helical" evidence="1">
    <location>
        <begin position="68"/>
        <end position="88"/>
    </location>
</feature>
<dbReference type="Pfam" id="PF07717">
    <property type="entry name" value="OB_NTP_bind"/>
    <property type="match status" value="1"/>
</dbReference>
<keyword evidence="1" id="KW-0812">Transmembrane</keyword>